<dbReference type="InterPro" id="IPR010998">
    <property type="entry name" value="Integrase_recombinase_N"/>
</dbReference>
<dbReference type="RefSeq" id="WP_010156240.1">
    <property type="nucleotide sequence ID" value="NZ_FNKB01000001.1"/>
</dbReference>
<dbReference type="Proteomes" id="UP000182690">
    <property type="component" value="Unassembled WGS sequence"/>
</dbReference>
<protein>
    <submittedName>
        <fullName evidence="8">Site-specific recombinase XerD</fullName>
    </submittedName>
</protein>
<dbReference type="CDD" id="cd01189">
    <property type="entry name" value="INT_ICEBs1_C_like"/>
    <property type="match status" value="1"/>
</dbReference>
<comment type="similarity">
    <text evidence="1">Belongs to the 'phage' integrase family.</text>
</comment>
<dbReference type="InterPro" id="IPR011010">
    <property type="entry name" value="DNA_brk_join_enz"/>
</dbReference>
<evidence type="ECO:0000256" key="2">
    <source>
        <dbReference type="ARBA" id="ARBA00023125"/>
    </source>
</evidence>
<dbReference type="AlphaFoldDB" id="A0A1H0XQ28"/>
<evidence type="ECO:0000313" key="8">
    <source>
        <dbReference type="EMBL" id="SDQ04909.1"/>
    </source>
</evidence>
<proteinExistence type="inferred from homology"/>
<dbReference type="OrthoDB" id="1822491at2"/>
<dbReference type="Pfam" id="PF00589">
    <property type="entry name" value="Phage_integrase"/>
    <property type="match status" value="1"/>
</dbReference>
<dbReference type="EMBL" id="FNKB01000001">
    <property type="protein sequence ID" value="SDQ04909.1"/>
    <property type="molecule type" value="Genomic_DNA"/>
</dbReference>
<dbReference type="GO" id="GO:0015074">
    <property type="term" value="P:DNA integration"/>
    <property type="evidence" value="ECO:0007669"/>
    <property type="project" value="InterPro"/>
</dbReference>
<dbReference type="SUPFAM" id="SSF56349">
    <property type="entry name" value="DNA breaking-rejoining enzymes"/>
    <property type="match status" value="1"/>
</dbReference>
<evidence type="ECO:0000313" key="10">
    <source>
        <dbReference type="Proteomes" id="UP000182690"/>
    </source>
</evidence>
<keyword evidence="2 4" id="KW-0238">DNA-binding</keyword>
<dbReference type="PROSITE" id="PS51900">
    <property type="entry name" value="CB"/>
    <property type="match status" value="1"/>
</dbReference>
<accession>A0A1H0XQ28</accession>
<reference evidence="8 10" key="1">
    <citation type="submission" date="2016-10" db="EMBL/GenBank/DDBJ databases">
        <authorList>
            <person name="de Groot N.N."/>
        </authorList>
    </citation>
    <scope>NUCLEOTIDE SEQUENCE [LARGE SCALE GENOMIC DNA]</scope>
    <source>
        <strain evidence="8 10">DSM 22788</strain>
    </source>
</reference>
<dbReference type="Gene3D" id="1.10.150.130">
    <property type="match status" value="1"/>
</dbReference>
<sequence length="395" mass="42969">MATITPYETASGRRYRVRYRKPDRTQTDKRGFKTKREAELFAATVAVLKATGDYVDPSLGRTTVAAIGDAWIAAQLHLKPASRVAMEGSWRTHVKPKWGTRQIASITFSEVQAWVAELSTGIPGAREGEWERKPKSASTVNRAHGVLSSILDVAARDRLISSNAARGVKLPRKVRRSHAYLTHAQVAHLARESRAHSTLVNALAYTGLRWGEITGLRVIDCDFMRGRVRVTQNAVTVSGQLVVGTPKTHRARSVPIPSFLREEFAELAVGKELDSPLFGTGAAHLPVSASKRGWFAEAVKRCQAADPTFPRVTPHDLRHTAASLAIASGANVKAVQRMLGHASAAMTLDVYADLFDDDLDLVASALDQARRAHILPTLEQPGPPSTPPHTPSKVA</sequence>
<feature type="domain" description="Tyr recombinase" evidence="6">
    <location>
        <begin position="176"/>
        <end position="364"/>
    </location>
</feature>
<gene>
    <name evidence="8" type="ORF">SAMN04488565_0021</name>
    <name evidence="9" type="ORF">SAMN04488565_2643</name>
</gene>
<feature type="domain" description="Core-binding (CB)" evidence="7">
    <location>
        <begin position="62"/>
        <end position="155"/>
    </location>
</feature>
<name>A0A1H0XQ28_9MICO</name>
<dbReference type="InterPro" id="IPR002104">
    <property type="entry name" value="Integrase_catalytic"/>
</dbReference>
<dbReference type="GO" id="GO:0003677">
    <property type="term" value="F:DNA binding"/>
    <property type="evidence" value="ECO:0007669"/>
    <property type="project" value="UniProtKB-UniRule"/>
</dbReference>
<dbReference type="InterPro" id="IPR013762">
    <property type="entry name" value="Integrase-like_cat_sf"/>
</dbReference>
<feature type="compositionally biased region" description="Pro residues" evidence="5">
    <location>
        <begin position="381"/>
        <end position="395"/>
    </location>
</feature>
<dbReference type="PANTHER" id="PTHR30349">
    <property type="entry name" value="PHAGE INTEGRASE-RELATED"/>
    <property type="match status" value="1"/>
</dbReference>
<dbReference type="EMBL" id="FNKB01000002">
    <property type="protein sequence ID" value="SDQ48048.1"/>
    <property type="molecule type" value="Genomic_DNA"/>
</dbReference>
<evidence type="ECO:0000256" key="1">
    <source>
        <dbReference type="ARBA" id="ARBA00008857"/>
    </source>
</evidence>
<dbReference type="PANTHER" id="PTHR30349:SF64">
    <property type="entry name" value="PROPHAGE INTEGRASE INTD-RELATED"/>
    <property type="match status" value="1"/>
</dbReference>
<organism evidence="8 10">
    <name type="scientific">Leucobacter chromiiresistens</name>
    <dbReference type="NCBI Taxonomy" id="1079994"/>
    <lineage>
        <taxon>Bacteria</taxon>
        <taxon>Bacillati</taxon>
        <taxon>Actinomycetota</taxon>
        <taxon>Actinomycetes</taxon>
        <taxon>Micrococcales</taxon>
        <taxon>Microbacteriaceae</taxon>
        <taxon>Leucobacter</taxon>
    </lineage>
</organism>
<dbReference type="GO" id="GO:0006310">
    <property type="term" value="P:DNA recombination"/>
    <property type="evidence" value="ECO:0007669"/>
    <property type="project" value="UniProtKB-KW"/>
</dbReference>
<evidence type="ECO:0000256" key="3">
    <source>
        <dbReference type="ARBA" id="ARBA00023172"/>
    </source>
</evidence>
<evidence type="ECO:0000313" key="9">
    <source>
        <dbReference type="EMBL" id="SDQ48048.1"/>
    </source>
</evidence>
<dbReference type="PROSITE" id="PS51898">
    <property type="entry name" value="TYR_RECOMBINASE"/>
    <property type="match status" value="1"/>
</dbReference>
<evidence type="ECO:0000259" key="7">
    <source>
        <dbReference type="PROSITE" id="PS51900"/>
    </source>
</evidence>
<dbReference type="InterPro" id="IPR050090">
    <property type="entry name" value="Tyrosine_recombinase_XerCD"/>
</dbReference>
<evidence type="ECO:0000256" key="5">
    <source>
        <dbReference type="SAM" id="MobiDB-lite"/>
    </source>
</evidence>
<evidence type="ECO:0000256" key="4">
    <source>
        <dbReference type="PROSITE-ProRule" id="PRU01248"/>
    </source>
</evidence>
<feature type="region of interest" description="Disordered" evidence="5">
    <location>
        <begin position="375"/>
        <end position="395"/>
    </location>
</feature>
<dbReference type="InterPro" id="IPR044068">
    <property type="entry name" value="CB"/>
</dbReference>
<dbReference type="Gene3D" id="1.10.443.10">
    <property type="entry name" value="Intergrase catalytic core"/>
    <property type="match status" value="1"/>
</dbReference>
<keyword evidence="3" id="KW-0233">DNA recombination</keyword>
<evidence type="ECO:0000259" key="6">
    <source>
        <dbReference type="PROSITE" id="PS51898"/>
    </source>
</evidence>